<dbReference type="InterPro" id="IPR044730">
    <property type="entry name" value="RNase_H-like_dom_plant"/>
</dbReference>
<protein>
    <submittedName>
        <fullName evidence="2">Putative ribonuclease H-like domain-containing protein</fullName>
    </submittedName>
</protein>
<accession>A0A2P6P4A4</accession>
<keyword evidence="3" id="KW-1185">Reference proteome</keyword>
<dbReference type="GO" id="GO:0003676">
    <property type="term" value="F:nucleic acid binding"/>
    <property type="evidence" value="ECO:0007669"/>
    <property type="project" value="InterPro"/>
</dbReference>
<dbReference type="CDD" id="cd06222">
    <property type="entry name" value="RNase_H_like"/>
    <property type="match status" value="1"/>
</dbReference>
<evidence type="ECO:0000313" key="2">
    <source>
        <dbReference type="EMBL" id="PRQ16761.1"/>
    </source>
</evidence>
<feature type="domain" description="RNase H type-1" evidence="1">
    <location>
        <begin position="165"/>
        <end position="286"/>
    </location>
</feature>
<sequence>MVHFLWRCSNGFMPCKEELFRRRITSEAGCFRCWQATESPLHACWECGFATAVLERANFYSRLASVHFVNFIQFIQVAMESLSVNELMFLIVMLWVNWKERNDVLHGGAIRQSEIIFNEAFNFWSDLIASQTRAVCRSEGSVLLNQRIERHTRWQAPPDHSFKLNCDASVIQNGKGVGVGAVLRAGDGKMIWALGLRVQDHLSPLAAELIALKVGLQEAMLCRPCSLMVETDCLEAVRLVFEPGECLAEVGVLVEEVRSLLLVSPAPRIEFVPREANQVAHSIAKFVAREVGRFKWFEVGPPWLMKVISNDLLVTYNVPGVVRDSSIIRSVNEGGVAACHTRAL</sequence>
<dbReference type="Gramene" id="PRQ16761">
    <property type="protein sequence ID" value="PRQ16761"/>
    <property type="gene ID" value="RchiOBHm_Chr7g0187741"/>
</dbReference>
<evidence type="ECO:0000259" key="1">
    <source>
        <dbReference type="Pfam" id="PF13456"/>
    </source>
</evidence>
<dbReference type="InterPro" id="IPR036397">
    <property type="entry name" value="RNaseH_sf"/>
</dbReference>
<dbReference type="SUPFAM" id="SSF53098">
    <property type="entry name" value="Ribonuclease H-like"/>
    <property type="match status" value="1"/>
</dbReference>
<dbReference type="InterPro" id="IPR002156">
    <property type="entry name" value="RNaseH_domain"/>
</dbReference>
<organism evidence="2 3">
    <name type="scientific">Rosa chinensis</name>
    <name type="common">China rose</name>
    <dbReference type="NCBI Taxonomy" id="74649"/>
    <lineage>
        <taxon>Eukaryota</taxon>
        <taxon>Viridiplantae</taxon>
        <taxon>Streptophyta</taxon>
        <taxon>Embryophyta</taxon>
        <taxon>Tracheophyta</taxon>
        <taxon>Spermatophyta</taxon>
        <taxon>Magnoliopsida</taxon>
        <taxon>eudicotyledons</taxon>
        <taxon>Gunneridae</taxon>
        <taxon>Pentapetalae</taxon>
        <taxon>rosids</taxon>
        <taxon>fabids</taxon>
        <taxon>Rosales</taxon>
        <taxon>Rosaceae</taxon>
        <taxon>Rosoideae</taxon>
        <taxon>Rosoideae incertae sedis</taxon>
        <taxon>Rosa</taxon>
    </lineage>
</organism>
<dbReference type="OMA" id="SHEMEAN"/>
<reference evidence="2 3" key="1">
    <citation type="journal article" date="2018" name="Nat. Genet.">
        <title>The Rosa genome provides new insights in the design of modern roses.</title>
        <authorList>
            <person name="Bendahmane M."/>
        </authorList>
    </citation>
    <scope>NUCLEOTIDE SEQUENCE [LARGE SCALE GENOMIC DNA]</scope>
    <source>
        <strain evidence="3">cv. Old Blush</strain>
    </source>
</reference>
<dbReference type="AlphaFoldDB" id="A0A2P6P4A4"/>
<comment type="caution">
    <text evidence="2">The sequence shown here is derived from an EMBL/GenBank/DDBJ whole genome shotgun (WGS) entry which is preliminary data.</text>
</comment>
<dbReference type="Gene3D" id="3.30.420.10">
    <property type="entry name" value="Ribonuclease H-like superfamily/Ribonuclease H"/>
    <property type="match status" value="1"/>
</dbReference>
<dbReference type="PANTHER" id="PTHR47074:SF48">
    <property type="entry name" value="POLYNUCLEOTIDYL TRANSFERASE, RIBONUCLEASE H-LIKE SUPERFAMILY PROTEIN"/>
    <property type="match status" value="1"/>
</dbReference>
<dbReference type="Pfam" id="PF13456">
    <property type="entry name" value="RVT_3"/>
    <property type="match status" value="1"/>
</dbReference>
<proteinExistence type="predicted"/>
<name>A0A2P6P4A4_ROSCH</name>
<dbReference type="EMBL" id="PDCK01000045">
    <property type="protein sequence ID" value="PRQ16761.1"/>
    <property type="molecule type" value="Genomic_DNA"/>
</dbReference>
<gene>
    <name evidence="2" type="ORF">RchiOBHm_Chr7g0187741</name>
</gene>
<dbReference type="Proteomes" id="UP000238479">
    <property type="component" value="Chromosome 7"/>
</dbReference>
<dbReference type="GO" id="GO:0004523">
    <property type="term" value="F:RNA-DNA hybrid ribonuclease activity"/>
    <property type="evidence" value="ECO:0007669"/>
    <property type="project" value="InterPro"/>
</dbReference>
<dbReference type="InterPro" id="IPR052929">
    <property type="entry name" value="RNase_H-like_EbsB-rel"/>
</dbReference>
<evidence type="ECO:0000313" key="3">
    <source>
        <dbReference type="Proteomes" id="UP000238479"/>
    </source>
</evidence>
<dbReference type="PANTHER" id="PTHR47074">
    <property type="entry name" value="BNAC02G40300D PROTEIN"/>
    <property type="match status" value="1"/>
</dbReference>
<dbReference type="InterPro" id="IPR012337">
    <property type="entry name" value="RNaseH-like_sf"/>
</dbReference>